<dbReference type="STRING" id="398512.Bccel_0588"/>
<keyword evidence="2" id="KW-1185">Reference proteome</keyword>
<sequence length="1037" mass="119379">MIPLLDSRDSETILDKIKKMAPSYVPEWTFDRENMDAGTALSIIFAEMLEGTIKRYNQVLHRNRMAFLNMLNAGILPANSSEAYVTFFLSTGVKESTLIQKGTKVTAESKDQNGQVVFETAQDMLATPSVPVCGYCIGYNANVINEIDQRLFSVNEVEKKGFIIYDRKDLEEDNFKDNLTVNLQEHCIYFSHSTIFNIKAPAEITLEFRHSQKKYRQKEIYSILSDTKKCLWEFYNSTLPDNPWMPFKEHCIRGDEDRLVLLKKDSLEISKAQIQGIDGNYIRCKLIENVDNDVYDLEFDEVYASSKSVNDDKTCGIVPDKLFINDIELKKNDFYPFGVHFSNYDCFYICCNEVLSKKNSIISLHLVEDYQISVTGDPERKKIKWKNIMKKTDIEESEDSTAEAPETYIEAVIWEYWNGNRWARISMDEQYEKIFNVMQDKKYKNGKGLYEKNMVFTCPIDIEPAPVNGQFDYYIRGRIEKIWNAFRPNAVYLSPKIKKISLQYEYKDKVPLKNIIAKNNMDWKTYSGYGVSCEGNGSKKFIKPFESIGNSYPALYLGFDIAPLYGPIHLYFSMKKLCEDNVCFQPVWEYFGSNGWTPLRIIDNTSSFSTSGSVIFAGPSDFVCYELFEKSKYWIRVYDKRTDLKPSNIEIDGIIINTVRVVQQESIRDEIPEVIADGLKVECRLSRSPIVSEEVFINEALTLSDNEQKEIQKEYEVISSKDEYGNIKEFWVKWKRVDDFLLSGVNDRHYISDPSSGRFVLKGARYGNEFFKTRDKIRVNYKVGGGDKGNVSQYSISGLKNSIAFVEKVVNYRSSFGGCEMELLSEAIDRETKRLKHRDRAVTAEDFEALALTSSRKVVKVRCISNMDANLQYKPGYITLVILPKGDSQGDNFFGALKDKVKRHVLDKTSCIMAFHDKISVVEPVFVEYSINVSVAIEDMDSIVEVEKEIKSALNDYLDCMSGNFDKKGWQIGDYPKTSSFFTLLKSVPKVKYIENLIVNVYELRYGKRMLIGLEKCESMPYMMVKSGLHQVNVKVI</sequence>
<dbReference type="OrthoDB" id="366288at2"/>
<dbReference type="Proteomes" id="UP000036923">
    <property type="component" value="Unassembled WGS sequence"/>
</dbReference>
<protein>
    <submittedName>
        <fullName evidence="1">Baseplate J family protein</fullName>
    </submittedName>
</protein>
<evidence type="ECO:0000313" key="2">
    <source>
        <dbReference type="Proteomes" id="UP000036923"/>
    </source>
</evidence>
<reference evidence="2" key="1">
    <citation type="submission" date="2015-07" db="EMBL/GenBank/DDBJ databases">
        <title>Near-Complete Genome Sequence of the Cellulolytic Bacterium Bacteroides (Pseudobacteroides) cellulosolvens ATCC 35603.</title>
        <authorList>
            <person name="Dassa B."/>
            <person name="Utturkar S.M."/>
            <person name="Klingeman D.M."/>
            <person name="Hurt R.A."/>
            <person name="Keller M."/>
            <person name="Xu J."/>
            <person name="Reddy Y.H.K."/>
            <person name="Borovok I."/>
            <person name="Grinberg I.R."/>
            <person name="Lamed R."/>
            <person name="Zhivin O."/>
            <person name="Bayer E.A."/>
            <person name="Brown S.D."/>
        </authorList>
    </citation>
    <scope>NUCLEOTIDE SEQUENCE [LARGE SCALE GENOMIC DNA]</scope>
    <source>
        <strain evidence="2">DSM 2933</strain>
    </source>
</reference>
<proteinExistence type="predicted"/>
<dbReference type="RefSeq" id="WP_036943927.1">
    <property type="nucleotide sequence ID" value="NZ_JQKC01000024.1"/>
</dbReference>
<dbReference type="eggNOG" id="COG3299">
    <property type="taxonomic scope" value="Bacteria"/>
</dbReference>
<comment type="caution">
    <text evidence="1">The sequence shown here is derived from an EMBL/GenBank/DDBJ whole genome shotgun (WGS) entry which is preliminary data.</text>
</comment>
<evidence type="ECO:0000313" key="1">
    <source>
        <dbReference type="EMBL" id="KNY25328.1"/>
    </source>
</evidence>
<dbReference type="EMBL" id="LGTC01000001">
    <property type="protein sequence ID" value="KNY25328.1"/>
    <property type="molecule type" value="Genomic_DNA"/>
</dbReference>
<name>A0A0L6JHZ1_9FIRM</name>
<accession>A0A0L6JHZ1</accession>
<dbReference type="AlphaFoldDB" id="A0A0L6JHZ1"/>
<organism evidence="1 2">
    <name type="scientific">Pseudobacteroides cellulosolvens ATCC 35603 = DSM 2933</name>
    <dbReference type="NCBI Taxonomy" id="398512"/>
    <lineage>
        <taxon>Bacteria</taxon>
        <taxon>Bacillati</taxon>
        <taxon>Bacillota</taxon>
        <taxon>Clostridia</taxon>
        <taxon>Eubacteriales</taxon>
        <taxon>Oscillospiraceae</taxon>
        <taxon>Pseudobacteroides</taxon>
    </lineage>
</organism>
<gene>
    <name evidence="1" type="ORF">Bccel_0588</name>
</gene>